<keyword evidence="3" id="KW-1185">Reference proteome</keyword>
<feature type="transmembrane region" description="Helical" evidence="1">
    <location>
        <begin position="17"/>
        <end position="38"/>
    </location>
</feature>
<comment type="caution">
    <text evidence="2">The sequence shown here is derived from an EMBL/GenBank/DDBJ whole genome shotgun (WGS) entry which is preliminary data.</text>
</comment>
<keyword evidence="1" id="KW-0472">Membrane</keyword>
<organism evidence="2 3">
    <name type="scientific">Microvirga lupini</name>
    <dbReference type="NCBI Taxonomy" id="420324"/>
    <lineage>
        <taxon>Bacteria</taxon>
        <taxon>Pseudomonadati</taxon>
        <taxon>Pseudomonadota</taxon>
        <taxon>Alphaproteobacteria</taxon>
        <taxon>Hyphomicrobiales</taxon>
        <taxon>Methylobacteriaceae</taxon>
        <taxon>Microvirga</taxon>
    </lineage>
</organism>
<name>A0A7W4VLY2_9HYPH</name>
<gene>
    <name evidence="2" type="ORF">FHR70_002682</name>
</gene>
<accession>A0A7W4VLY2</accession>
<dbReference type="Proteomes" id="UP000532010">
    <property type="component" value="Unassembled WGS sequence"/>
</dbReference>
<keyword evidence="1" id="KW-0812">Transmembrane</keyword>
<evidence type="ECO:0000313" key="2">
    <source>
        <dbReference type="EMBL" id="MBB3019617.1"/>
    </source>
</evidence>
<protein>
    <submittedName>
        <fullName evidence="2">Uncharacterized protein</fullName>
    </submittedName>
</protein>
<evidence type="ECO:0000313" key="3">
    <source>
        <dbReference type="Proteomes" id="UP000532010"/>
    </source>
</evidence>
<keyword evidence="1" id="KW-1133">Transmembrane helix</keyword>
<dbReference type="EMBL" id="JACHWB010000003">
    <property type="protein sequence ID" value="MBB3019617.1"/>
    <property type="molecule type" value="Genomic_DNA"/>
</dbReference>
<sequence>MYAILDMIDFIADLGQVISALSAIGLVVTGGLTIRNFLGKN</sequence>
<reference evidence="2 3" key="1">
    <citation type="submission" date="2020-08" db="EMBL/GenBank/DDBJ databases">
        <title>The Agave Microbiome: Exploring the role of microbial communities in plant adaptations to desert environments.</title>
        <authorList>
            <person name="Partida-Martinez L.P."/>
        </authorList>
    </citation>
    <scope>NUCLEOTIDE SEQUENCE [LARGE SCALE GENOMIC DNA]</scope>
    <source>
        <strain evidence="2 3">AT3.9</strain>
    </source>
</reference>
<dbReference type="AlphaFoldDB" id="A0A7W4VLY2"/>
<proteinExistence type="predicted"/>
<dbReference type="RefSeq" id="WP_281381337.1">
    <property type="nucleotide sequence ID" value="NZ_JACHWB010000003.1"/>
</dbReference>
<evidence type="ECO:0000256" key="1">
    <source>
        <dbReference type="SAM" id="Phobius"/>
    </source>
</evidence>